<dbReference type="Proteomes" id="UP000539111">
    <property type="component" value="Unassembled WGS sequence"/>
</dbReference>
<proteinExistence type="predicted"/>
<evidence type="ECO:0000313" key="1">
    <source>
        <dbReference type="EMBL" id="NYI68730.1"/>
    </source>
</evidence>
<dbReference type="InterPro" id="IPR027056">
    <property type="entry name" value="Gluconate_2DH_su3"/>
</dbReference>
<dbReference type="EMBL" id="JACBZP010000001">
    <property type="protein sequence ID" value="NYI68730.1"/>
    <property type="molecule type" value="Genomic_DNA"/>
</dbReference>
<evidence type="ECO:0008006" key="3">
    <source>
        <dbReference type="Google" id="ProtNLM"/>
    </source>
</evidence>
<name>A0A7Z0D4I7_9MICO</name>
<dbReference type="AlphaFoldDB" id="A0A7Z0D4I7"/>
<sequence length="205" mass="23301">MSGALPYRRFGDFDVMSQAEHWDPVTRELVESRLGRGDGRIFFTDAERETAAALFDQLMGQHSEPRIPVLEPVESRLAANRTDGWHHQDLPPDRVTWRKSLANLDADADSAFGGRFSECTLDEQVEILRGVQGLSSQLWHGLRATEVWNLWMRYVCAAFYSHPWAWNEIGFPGPAYPRGYKNAGIGKKEPFEAEETHPEQGPVPY</sequence>
<evidence type="ECO:0000313" key="2">
    <source>
        <dbReference type="Proteomes" id="UP000539111"/>
    </source>
</evidence>
<protein>
    <recommendedName>
        <fullName evidence="3">Gluconate 2-dehydrogenase subunit 3-like protein</fullName>
    </recommendedName>
</protein>
<comment type="caution">
    <text evidence="1">The sequence shown here is derived from an EMBL/GenBank/DDBJ whole genome shotgun (WGS) entry which is preliminary data.</text>
</comment>
<reference evidence="1 2" key="1">
    <citation type="submission" date="2020-07" db="EMBL/GenBank/DDBJ databases">
        <title>Sequencing the genomes of 1000 actinobacteria strains.</title>
        <authorList>
            <person name="Klenk H.-P."/>
        </authorList>
    </citation>
    <scope>NUCLEOTIDE SEQUENCE [LARGE SCALE GENOMIC DNA]</scope>
    <source>
        <strain evidence="1 2">DSM 26341</strain>
    </source>
</reference>
<gene>
    <name evidence="1" type="ORF">BJY26_003036</name>
</gene>
<dbReference type="Pfam" id="PF13618">
    <property type="entry name" value="Gluconate_2-dh3"/>
    <property type="match status" value="1"/>
</dbReference>
<dbReference type="RefSeq" id="WP_179429033.1">
    <property type="nucleotide sequence ID" value="NZ_JACBZP010000001.1"/>
</dbReference>
<accession>A0A7Z0D4I7</accession>
<organism evidence="1 2">
    <name type="scientific">Spelaeicoccus albus</name>
    <dbReference type="NCBI Taxonomy" id="1280376"/>
    <lineage>
        <taxon>Bacteria</taxon>
        <taxon>Bacillati</taxon>
        <taxon>Actinomycetota</taxon>
        <taxon>Actinomycetes</taxon>
        <taxon>Micrococcales</taxon>
        <taxon>Brevibacteriaceae</taxon>
        <taxon>Spelaeicoccus</taxon>
    </lineage>
</organism>
<keyword evidence="2" id="KW-1185">Reference proteome</keyword>